<dbReference type="PROSITE" id="PS50111">
    <property type="entry name" value="CHEMOTAXIS_TRANSDUC_2"/>
    <property type="match status" value="1"/>
</dbReference>
<dbReference type="FunFam" id="1.10.287.950:FF:000001">
    <property type="entry name" value="Methyl-accepting chemotaxis sensory transducer"/>
    <property type="match status" value="1"/>
</dbReference>
<reference evidence="14 15" key="1">
    <citation type="journal article" date="2008" name="Int. J. Syst. Evol. Microbiol.">
        <title>Neptunomonas japonica sp. nov., an Osedax japonicus symbiont-like bacterium isolated from sediment adjacent to sperm whale carcasses off Kagoshima, Japan.</title>
        <authorList>
            <person name="Miyazaki M."/>
            <person name="Nogi Y."/>
            <person name="Fujiwara Y."/>
            <person name="Kawato M."/>
            <person name="Kubokawa K."/>
            <person name="Horikoshi K."/>
        </authorList>
    </citation>
    <scope>NUCLEOTIDE SEQUENCE [LARGE SCALE GENOMIC DNA]</scope>
    <source>
        <strain evidence="14 15">JAMM 1380</strain>
    </source>
</reference>
<evidence type="ECO:0000259" key="12">
    <source>
        <dbReference type="PROSITE" id="PS50111"/>
    </source>
</evidence>
<dbReference type="CDD" id="cd11386">
    <property type="entry name" value="MCP_signal"/>
    <property type="match status" value="1"/>
</dbReference>
<evidence type="ECO:0000256" key="2">
    <source>
        <dbReference type="ARBA" id="ARBA00022475"/>
    </source>
</evidence>
<evidence type="ECO:0000313" key="14">
    <source>
        <dbReference type="EMBL" id="BBB29829.1"/>
    </source>
</evidence>
<name>A0A7R6PC78_9GAMM</name>
<dbReference type="InterPro" id="IPR004090">
    <property type="entry name" value="Chemotax_Me-accpt_rcpt"/>
</dbReference>
<keyword evidence="7 11" id="KW-0472">Membrane</keyword>
<dbReference type="SMART" id="SM00304">
    <property type="entry name" value="HAMP"/>
    <property type="match status" value="1"/>
</dbReference>
<gene>
    <name evidence="14" type="ORF">NEJAP_1879</name>
</gene>
<feature type="domain" description="Methyl-accepting transducer" evidence="12">
    <location>
        <begin position="265"/>
        <end position="501"/>
    </location>
</feature>
<dbReference type="PROSITE" id="PS50885">
    <property type="entry name" value="HAMP"/>
    <property type="match status" value="1"/>
</dbReference>
<dbReference type="CDD" id="cd06225">
    <property type="entry name" value="HAMP"/>
    <property type="match status" value="1"/>
</dbReference>
<keyword evidence="3" id="KW-0488">Methylation</keyword>
<dbReference type="SMART" id="SM00283">
    <property type="entry name" value="MA"/>
    <property type="match status" value="1"/>
</dbReference>
<evidence type="ECO:0000256" key="9">
    <source>
        <dbReference type="ARBA" id="ARBA00029447"/>
    </source>
</evidence>
<evidence type="ECO:0000256" key="7">
    <source>
        <dbReference type="ARBA" id="ARBA00023136"/>
    </source>
</evidence>
<keyword evidence="15" id="KW-1185">Reference proteome</keyword>
<dbReference type="SUPFAM" id="SSF58104">
    <property type="entry name" value="Methyl-accepting chemotaxis protein (MCP) signaling domain"/>
    <property type="match status" value="1"/>
</dbReference>
<protein>
    <submittedName>
        <fullName evidence="14">Methyl-accepting chemotaxis protein</fullName>
    </submittedName>
</protein>
<evidence type="ECO:0000256" key="8">
    <source>
        <dbReference type="ARBA" id="ARBA00023224"/>
    </source>
</evidence>
<dbReference type="PANTHER" id="PTHR32089:SF39">
    <property type="entry name" value="METHYL-ACCEPTING CHEMOTAXIS PROTEIN HLYB"/>
    <property type="match status" value="1"/>
</dbReference>
<dbReference type="Gene3D" id="1.10.287.950">
    <property type="entry name" value="Methyl-accepting chemotaxis protein"/>
    <property type="match status" value="1"/>
</dbReference>
<keyword evidence="5 11" id="KW-0812">Transmembrane</keyword>
<dbReference type="PRINTS" id="PR00260">
    <property type="entry name" value="CHEMTRNSDUCR"/>
</dbReference>
<keyword evidence="8 10" id="KW-0807">Transducer</keyword>
<dbReference type="RefSeq" id="WP_201347055.1">
    <property type="nucleotide sequence ID" value="NZ_AP014546.1"/>
</dbReference>
<keyword evidence="4" id="KW-0145">Chemotaxis</keyword>
<dbReference type="EMBL" id="AP014546">
    <property type="protein sequence ID" value="BBB29829.1"/>
    <property type="molecule type" value="Genomic_DNA"/>
</dbReference>
<evidence type="ECO:0000256" key="11">
    <source>
        <dbReference type="SAM" id="Phobius"/>
    </source>
</evidence>
<dbReference type="GO" id="GO:0004888">
    <property type="term" value="F:transmembrane signaling receptor activity"/>
    <property type="evidence" value="ECO:0007669"/>
    <property type="project" value="InterPro"/>
</dbReference>
<dbReference type="InterPro" id="IPR003660">
    <property type="entry name" value="HAMP_dom"/>
</dbReference>
<dbReference type="Pfam" id="PF00015">
    <property type="entry name" value="MCPsignal"/>
    <property type="match status" value="1"/>
</dbReference>
<dbReference type="KEGG" id="njp:NEJAP_1879"/>
<dbReference type="Proteomes" id="UP000595332">
    <property type="component" value="Chromosome"/>
</dbReference>
<keyword evidence="2" id="KW-1003">Cell membrane</keyword>
<comment type="subcellular location">
    <subcellularLocation>
        <location evidence="1">Cell membrane</location>
        <topology evidence="1">Multi-pass membrane protein</topology>
    </subcellularLocation>
</comment>
<evidence type="ECO:0000256" key="5">
    <source>
        <dbReference type="ARBA" id="ARBA00022692"/>
    </source>
</evidence>
<dbReference type="InterPro" id="IPR004089">
    <property type="entry name" value="MCPsignal_dom"/>
</dbReference>
<evidence type="ECO:0000259" key="13">
    <source>
        <dbReference type="PROSITE" id="PS50885"/>
    </source>
</evidence>
<evidence type="ECO:0000256" key="1">
    <source>
        <dbReference type="ARBA" id="ARBA00004651"/>
    </source>
</evidence>
<dbReference type="AlphaFoldDB" id="A0A7R6PC78"/>
<evidence type="ECO:0000256" key="3">
    <source>
        <dbReference type="ARBA" id="ARBA00022481"/>
    </source>
</evidence>
<dbReference type="GO" id="GO:0006935">
    <property type="term" value="P:chemotaxis"/>
    <property type="evidence" value="ECO:0007669"/>
    <property type="project" value="UniProtKB-KW"/>
</dbReference>
<dbReference type="PANTHER" id="PTHR32089">
    <property type="entry name" value="METHYL-ACCEPTING CHEMOTAXIS PROTEIN MCPB"/>
    <property type="match status" value="1"/>
</dbReference>
<feature type="transmembrane region" description="Helical" evidence="11">
    <location>
        <begin position="187"/>
        <end position="209"/>
    </location>
</feature>
<sequence>MFSTIRFKAYLFVSFFAATLLLQGIMQHLQAERVHEQSVYLANTQSAIMTHLHEMQLAVIQVQQRLTDISATRGMDGLNDGFEKAAKSVELFQTSVKTLQQIDTKFGFNYLTLLPLMDDYYVVGQKMAHAYVDDGAHAGNEIKGEFDITASALFGKVAELSKQLNNKADEQFAIELESTESAQNVNVIFFCIFAILLLIMLFGMHRFVLKPVHNIVEMAQNLVNGEGDLTQRLPIKGKDELAQLAQAFNEFIEHTDNLVSQVTKSVIRLVPMAKELSQTNNSIEQAATEQRERSLQVGNSMEETTESAKEVTLRIQQISNSVKESVGTLNDGQHVAQQTMQGMDQLSLEITLISEAIVKLRTDSEKIESIIDVINAISEQTNLLALNAAIEAARAGDAGRGFAVVADEVRTLATRTKDATVEVQKMILSIQSGAQQASETMQKGMSSAQYSVTQVNKSADVLKGLTLVMNEIDSQSNEIQQETEKQNHHFDSVTDSIHLMESEFNNTLEHLSSSLEFGNDLNKLSDKLRNLIEKIKVTDTDYSAASRAKRRTS</sequence>
<organism evidence="14 15">
    <name type="scientific">Neptunomonas japonica JAMM 1380</name>
    <dbReference type="NCBI Taxonomy" id="1441457"/>
    <lineage>
        <taxon>Bacteria</taxon>
        <taxon>Pseudomonadati</taxon>
        <taxon>Pseudomonadota</taxon>
        <taxon>Gammaproteobacteria</taxon>
        <taxon>Oceanospirillales</taxon>
        <taxon>Oceanospirillaceae</taxon>
        <taxon>Neptunomonas</taxon>
    </lineage>
</organism>
<dbReference type="Pfam" id="PF00672">
    <property type="entry name" value="HAMP"/>
    <property type="match status" value="1"/>
</dbReference>
<accession>A0A7R6PC78</accession>
<proteinExistence type="inferred from homology"/>
<dbReference type="GO" id="GO:0005886">
    <property type="term" value="C:plasma membrane"/>
    <property type="evidence" value="ECO:0007669"/>
    <property type="project" value="UniProtKB-SubCell"/>
</dbReference>
<evidence type="ECO:0000256" key="4">
    <source>
        <dbReference type="ARBA" id="ARBA00022500"/>
    </source>
</evidence>
<keyword evidence="6 11" id="KW-1133">Transmembrane helix</keyword>
<dbReference type="GO" id="GO:0007165">
    <property type="term" value="P:signal transduction"/>
    <property type="evidence" value="ECO:0007669"/>
    <property type="project" value="UniProtKB-KW"/>
</dbReference>
<feature type="domain" description="HAMP" evidence="13">
    <location>
        <begin position="206"/>
        <end position="260"/>
    </location>
</feature>
<comment type="similarity">
    <text evidence="9">Belongs to the methyl-accepting chemotaxis (MCP) protein family.</text>
</comment>
<evidence type="ECO:0000256" key="10">
    <source>
        <dbReference type="PROSITE-ProRule" id="PRU00284"/>
    </source>
</evidence>
<evidence type="ECO:0000256" key="6">
    <source>
        <dbReference type="ARBA" id="ARBA00022989"/>
    </source>
</evidence>
<evidence type="ECO:0000313" key="15">
    <source>
        <dbReference type="Proteomes" id="UP000595332"/>
    </source>
</evidence>